<dbReference type="Pfam" id="PF05488">
    <property type="entry name" value="PAAR_motif"/>
    <property type="match status" value="1"/>
</dbReference>
<accession>A0ABS2K1X4</accession>
<dbReference type="RefSeq" id="WP_204680750.1">
    <property type="nucleotide sequence ID" value="NZ_BSNR01000010.1"/>
</dbReference>
<evidence type="ECO:0000313" key="2">
    <source>
        <dbReference type="Proteomes" id="UP001430149"/>
    </source>
</evidence>
<reference evidence="1" key="1">
    <citation type="submission" date="2020-10" db="EMBL/GenBank/DDBJ databases">
        <title>Phylogeny of dyella-like bacteria.</title>
        <authorList>
            <person name="Fu J."/>
        </authorList>
    </citation>
    <scope>NUCLEOTIDE SEQUENCE</scope>
    <source>
        <strain evidence="1">DHOC52</strain>
    </source>
</reference>
<proteinExistence type="predicted"/>
<organism evidence="1 2">
    <name type="scientific">Dyella flava</name>
    <dbReference type="NCBI Taxonomy" id="1920170"/>
    <lineage>
        <taxon>Bacteria</taxon>
        <taxon>Pseudomonadati</taxon>
        <taxon>Pseudomonadota</taxon>
        <taxon>Gammaproteobacteria</taxon>
        <taxon>Lysobacterales</taxon>
        <taxon>Rhodanobacteraceae</taxon>
        <taxon>Dyella</taxon>
    </lineage>
</organism>
<dbReference type="InterPro" id="IPR008727">
    <property type="entry name" value="PAAR_motif"/>
</dbReference>
<evidence type="ECO:0000313" key="1">
    <source>
        <dbReference type="EMBL" id="MBM7125223.1"/>
    </source>
</evidence>
<name>A0ABS2K1X4_9GAMM</name>
<keyword evidence="2" id="KW-1185">Reference proteome</keyword>
<sequence length="85" mass="8698">MKVPACLGDPTSHGGKIITASSSYVFHSRKAAVLDDLVSCPIHGDNPIVESGDGFSDEGRSLVVSGCRSRCGAVVLPGDAGVTIR</sequence>
<comment type="caution">
    <text evidence="1">The sequence shown here is derived from an EMBL/GenBank/DDBJ whole genome shotgun (WGS) entry which is preliminary data.</text>
</comment>
<protein>
    <submittedName>
        <fullName evidence="1">PAAR domain-containing protein</fullName>
    </submittedName>
</protein>
<gene>
    <name evidence="1" type="ORF">ISP19_07480</name>
</gene>
<dbReference type="CDD" id="cd14744">
    <property type="entry name" value="PAAR_CT_2"/>
    <property type="match status" value="1"/>
</dbReference>
<dbReference type="Gene3D" id="2.60.200.60">
    <property type="match status" value="1"/>
</dbReference>
<dbReference type="Proteomes" id="UP001430149">
    <property type="component" value="Unassembled WGS sequence"/>
</dbReference>
<dbReference type="EMBL" id="JADIKE010000032">
    <property type="protein sequence ID" value="MBM7125223.1"/>
    <property type="molecule type" value="Genomic_DNA"/>
</dbReference>